<dbReference type="OMA" id="HERMEEH"/>
<organism evidence="1">
    <name type="scientific">Picea sitchensis</name>
    <name type="common">Sitka spruce</name>
    <name type="synonym">Pinus sitchensis</name>
    <dbReference type="NCBI Taxonomy" id="3332"/>
    <lineage>
        <taxon>Eukaryota</taxon>
        <taxon>Viridiplantae</taxon>
        <taxon>Streptophyta</taxon>
        <taxon>Embryophyta</taxon>
        <taxon>Tracheophyta</taxon>
        <taxon>Spermatophyta</taxon>
        <taxon>Pinopsida</taxon>
        <taxon>Pinidae</taxon>
        <taxon>Conifers I</taxon>
        <taxon>Pinales</taxon>
        <taxon>Pinaceae</taxon>
        <taxon>Picea</taxon>
    </lineage>
</organism>
<dbReference type="EMBL" id="BT124591">
    <property type="protein sequence ID" value="ADE77832.1"/>
    <property type="molecule type" value="mRNA"/>
</dbReference>
<dbReference type="AlphaFoldDB" id="D5AE63"/>
<dbReference type="InterPro" id="IPR010719">
    <property type="entry name" value="MnmM_MeTrfase"/>
</dbReference>
<protein>
    <recommendedName>
        <fullName evidence="2">rRNA methylase YtqB</fullName>
    </recommendedName>
</protein>
<dbReference type="PANTHER" id="PTHR35276:SF1">
    <property type="entry name" value="TRNA (MNM(5)S(2)U34)-METHYLTRANSFERASE, CHLOROPLASTIC"/>
    <property type="match status" value="1"/>
</dbReference>
<sequence>MWLICRVWRHVVRGGDFVIDATCGNGHDTLALAKMVCTESRKGLIYGMDVQQSALQNTSCLLDSTLSPNERQHVRLFPLCHSRMEDILPKGLSARLVAFNLGYLPGGSKELITRSETTLLALDAAAKVLGSGGLISVMSYIGHRGGREEYETVRSFATKLPTTTWVSSEYEILNRPSGPVLIFLFRR</sequence>
<dbReference type="PANTHER" id="PTHR35276">
    <property type="entry name" value="S-ADENOSYL-L-METHIONINE-DEPENDENT METHYLTRANSFERASES SUPERFAMILY PROTEIN"/>
    <property type="match status" value="1"/>
</dbReference>
<dbReference type="Gene3D" id="3.40.50.150">
    <property type="entry name" value="Vaccinia Virus protein VP39"/>
    <property type="match status" value="1"/>
</dbReference>
<accession>D5AE63</accession>
<evidence type="ECO:0000313" key="1">
    <source>
        <dbReference type="EMBL" id="ADE77832.1"/>
    </source>
</evidence>
<evidence type="ECO:0008006" key="2">
    <source>
        <dbReference type="Google" id="ProtNLM"/>
    </source>
</evidence>
<proteinExistence type="evidence at transcript level"/>
<dbReference type="Pfam" id="PF06962">
    <property type="entry name" value="rRNA_methylase"/>
    <property type="match status" value="1"/>
</dbReference>
<reference evidence="1" key="1">
    <citation type="submission" date="2010-04" db="EMBL/GenBank/DDBJ databases">
        <authorList>
            <person name="Reid K.E."/>
            <person name="Liao N."/>
            <person name="Chan S."/>
            <person name="Docking R."/>
            <person name="Taylor G."/>
            <person name="Moore R."/>
            <person name="Mayo M."/>
            <person name="Munro S."/>
            <person name="King J."/>
            <person name="Yanchuk A."/>
            <person name="Holt R."/>
            <person name="Jones S."/>
            <person name="Marra M."/>
            <person name="Ritland C.E."/>
            <person name="Ritland K."/>
            <person name="Bohlmann J."/>
        </authorList>
    </citation>
    <scope>NUCLEOTIDE SEQUENCE</scope>
    <source>
        <tissue evidence="1">Bud</tissue>
    </source>
</reference>
<name>D5AE63_PICSI</name>
<dbReference type="InterPro" id="IPR029063">
    <property type="entry name" value="SAM-dependent_MTases_sf"/>
</dbReference>
<dbReference type="SUPFAM" id="SSF53335">
    <property type="entry name" value="S-adenosyl-L-methionine-dependent methyltransferases"/>
    <property type="match status" value="1"/>
</dbReference>